<name>A0ABP0LJY8_9DINO</name>
<dbReference type="Proteomes" id="UP001642484">
    <property type="component" value="Unassembled WGS sequence"/>
</dbReference>
<feature type="chain" id="PRO_5046255692" evidence="1">
    <location>
        <begin position="18"/>
        <end position="253"/>
    </location>
</feature>
<protein>
    <submittedName>
        <fullName evidence="2">Uncharacterized protein</fullName>
    </submittedName>
</protein>
<evidence type="ECO:0000313" key="3">
    <source>
        <dbReference type="Proteomes" id="UP001642484"/>
    </source>
</evidence>
<evidence type="ECO:0000313" key="2">
    <source>
        <dbReference type="EMBL" id="CAK9039278.1"/>
    </source>
</evidence>
<organism evidence="2 3">
    <name type="scientific">Durusdinium trenchii</name>
    <dbReference type="NCBI Taxonomy" id="1381693"/>
    <lineage>
        <taxon>Eukaryota</taxon>
        <taxon>Sar</taxon>
        <taxon>Alveolata</taxon>
        <taxon>Dinophyceae</taxon>
        <taxon>Suessiales</taxon>
        <taxon>Symbiodiniaceae</taxon>
        <taxon>Durusdinium</taxon>
    </lineage>
</organism>
<keyword evidence="3" id="KW-1185">Reference proteome</keyword>
<proteinExistence type="predicted"/>
<sequence>MARPQAVIACWAAVAAAAVVEDLRDPRLALYLPKHLRDAAQYRSAVQRILRSVQEVGLIPKQPLPQLRRRMLRRRSAAVLEQAPCAVSVHYGRECLEEALKAAEESRIWVDSVLSAENGERIENVQVYRPGSAALAKLLLREGGVRFVVAWPSCSLESLEPPAVVLVHCARGWNHLCTEPWTVDSISWLPGGDFLCGLGTHLVGLQRPLSCPVRRGSLPRARGARARRHGWRGGGAPAAAAERLAAAGSRGVL</sequence>
<gene>
    <name evidence="2" type="ORF">CCMP2556_LOCUS21356</name>
</gene>
<comment type="caution">
    <text evidence="2">The sequence shown here is derived from an EMBL/GenBank/DDBJ whole genome shotgun (WGS) entry which is preliminary data.</text>
</comment>
<keyword evidence="1" id="KW-0732">Signal</keyword>
<feature type="signal peptide" evidence="1">
    <location>
        <begin position="1"/>
        <end position="17"/>
    </location>
</feature>
<dbReference type="EMBL" id="CAXAMN010012891">
    <property type="protein sequence ID" value="CAK9039278.1"/>
    <property type="molecule type" value="Genomic_DNA"/>
</dbReference>
<evidence type="ECO:0000256" key="1">
    <source>
        <dbReference type="SAM" id="SignalP"/>
    </source>
</evidence>
<reference evidence="2 3" key="1">
    <citation type="submission" date="2024-02" db="EMBL/GenBank/DDBJ databases">
        <authorList>
            <person name="Chen Y."/>
            <person name="Shah S."/>
            <person name="Dougan E. K."/>
            <person name="Thang M."/>
            <person name="Chan C."/>
        </authorList>
    </citation>
    <scope>NUCLEOTIDE SEQUENCE [LARGE SCALE GENOMIC DNA]</scope>
</reference>
<accession>A0ABP0LJY8</accession>